<feature type="region of interest" description="Disordered" evidence="2">
    <location>
        <begin position="160"/>
        <end position="234"/>
    </location>
</feature>
<dbReference type="Pfam" id="PF04564">
    <property type="entry name" value="U-box"/>
    <property type="match status" value="1"/>
</dbReference>
<feature type="compositionally biased region" description="Polar residues" evidence="2">
    <location>
        <begin position="178"/>
        <end position="198"/>
    </location>
</feature>
<dbReference type="Proteomes" id="UP001165122">
    <property type="component" value="Unassembled WGS sequence"/>
</dbReference>
<dbReference type="Gene3D" id="6.10.250.3110">
    <property type="match status" value="1"/>
</dbReference>
<feature type="coiled-coil region" evidence="1">
    <location>
        <begin position="458"/>
        <end position="586"/>
    </location>
</feature>
<dbReference type="InterPro" id="IPR036886">
    <property type="entry name" value="Villin_headpiece_dom_sf"/>
</dbReference>
<feature type="region of interest" description="Disordered" evidence="2">
    <location>
        <begin position="110"/>
        <end position="132"/>
    </location>
</feature>
<dbReference type="Gene3D" id="1.20.5.190">
    <property type="match status" value="1"/>
</dbReference>
<reference evidence="5" key="1">
    <citation type="journal article" date="2023" name="Commun. Biol.">
        <title>Genome analysis of Parmales, the sister group of diatoms, reveals the evolutionary specialization of diatoms from phago-mixotrophs to photoautotrophs.</title>
        <authorList>
            <person name="Ban H."/>
            <person name="Sato S."/>
            <person name="Yoshikawa S."/>
            <person name="Yamada K."/>
            <person name="Nakamura Y."/>
            <person name="Ichinomiya M."/>
            <person name="Sato N."/>
            <person name="Blanc-Mathieu R."/>
            <person name="Endo H."/>
            <person name="Kuwata A."/>
            <person name="Ogata H."/>
        </authorList>
    </citation>
    <scope>NUCLEOTIDE SEQUENCE [LARGE SCALE GENOMIC DNA]</scope>
    <source>
        <strain evidence="5">NIES 3700</strain>
    </source>
</reference>
<dbReference type="PROSITE" id="PS51089">
    <property type="entry name" value="HP"/>
    <property type="match status" value="1"/>
</dbReference>
<evidence type="ECO:0000256" key="1">
    <source>
        <dbReference type="SAM" id="Coils"/>
    </source>
</evidence>
<keyword evidence="5" id="KW-1185">Reference proteome</keyword>
<evidence type="ECO:0000313" key="5">
    <source>
        <dbReference type="Proteomes" id="UP001165122"/>
    </source>
</evidence>
<dbReference type="SUPFAM" id="SSF47050">
    <property type="entry name" value="VHP, Villin headpiece domain"/>
    <property type="match status" value="1"/>
</dbReference>
<dbReference type="GO" id="GO:0016567">
    <property type="term" value="P:protein ubiquitination"/>
    <property type="evidence" value="ECO:0007669"/>
    <property type="project" value="InterPro"/>
</dbReference>
<dbReference type="InterPro" id="IPR013083">
    <property type="entry name" value="Znf_RING/FYVE/PHD"/>
</dbReference>
<dbReference type="GO" id="GO:0004842">
    <property type="term" value="F:ubiquitin-protein transferase activity"/>
    <property type="evidence" value="ECO:0007669"/>
    <property type="project" value="InterPro"/>
</dbReference>
<dbReference type="GO" id="GO:0003779">
    <property type="term" value="F:actin binding"/>
    <property type="evidence" value="ECO:0007669"/>
    <property type="project" value="InterPro"/>
</dbReference>
<accession>A0A9W6ZEV1</accession>
<organism evidence="4 5">
    <name type="scientific">Triparma laevis f. longispina</name>
    <dbReference type="NCBI Taxonomy" id="1714387"/>
    <lineage>
        <taxon>Eukaryota</taxon>
        <taxon>Sar</taxon>
        <taxon>Stramenopiles</taxon>
        <taxon>Ochrophyta</taxon>
        <taxon>Bolidophyceae</taxon>
        <taxon>Parmales</taxon>
        <taxon>Triparmaceae</taxon>
        <taxon>Triparma</taxon>
    </lineage>
</organism>
<dbReference type="InterPro" id="IPR003128">
    <property type="entry name" value="Villin_headpiece"/>
</dbReference>
<dbReference type="SUPFAM" id="SSF52540">
    <property type="entry name" value="P-loop containing nucleoside triphosphate hydrolases"/>
    <property type="match status" value="1"/>
</dbReference>
<dbReference type="AlphaFoldDB" id="A0A9W6ZEV1"/>
<gene>
    <name evidence="4" type="ORF">TrLO_g6625</name>
</gene>
<dbReference type="SUPFAM" id="SSF57850">
    <property type="entry name" value="RING/U-box"/>
    <property type="match status" value="1"/>
</dbReference>
<proteinExistence type="predicted"/>
<feature type="domain" description="HP" evidence="3">
    <location>
        <begin position="731"/>
        <end position="799"/>
    </location>
</feature>
<keyword evidence="1" id="KW-0175">Coiled coil</keyword>
<dbReference type="EMBL" id="BRXW01000422">
    <property type="protein sequence ID" value="GMH53084.1"/>
    <property type="molecule type" value="Genomic_DNA"/>
</dbReference>
<dbReference type="CDD" id="cd16655">
    <property type="entry name" value="RING-Ubox_WDSUB1-like"/>
    <property type="match status" value="1"/>
</dbReference>
<feature type="region of interest" description="Disordered" evidence="2">
    <location>
        <begin position="33"/>
        <end position="90"/>
    </location>
</feature>
<dbReference type="Gene3D" id="3.30.40.10">
    <property type="entry name" value="Zinc/RING finger domain, C3HC4 (zinc finger)"/>
    <property type="match status" value="1"/>
</dbReference>
<comment type="caution">
    <text evidence="4">The sequence shown here is derived from an EMBL/GenBank/DDBJ whole genome shotgun (WGS) entry which is preliminary data.</text>
</comment>
<name>A0A9W6ZEV1_9STRA</name>
<dbReference type="InterPro" id="IPR003613">
    <property type="entry name" value="Ubox_domain"/>
</dbReference>
<feature type="compositionally biased region" description="Low complexity" evidence="2">
    <location>
        <begin position="110"/>
        <end position="126"/>
    </location>
</feature>
<dbReference type="InterPro" id="IPR027417">
    <property type="entry name" value="P-loop_NTPase"/>
</dbReference>
<dbReference type="SMART" id="SM00153">
    <property type="entry name" value="VHP"/>
    <property type="match status" value="1"/>
</dbReference>
<dbReference type="SMART" id="SM00504">
    <property type="entry name" value="Ubox"/>
    <property type="match status" value="1"/>
</dbReference>
<evidence type="ECO:0000256" key="2">
    <source>
        <dbReference type="SAM" id="MobiDB-lite"/>
    </source>
</evidence>
<dbReference type="Pfam" id="PF02209">
    <property type="entry name" value="VHP"/>
    <property type="match status" value="1"/>
</dbReference>
<dbReference type="GO" id="GO:0007010">
    <property type="term" value="P:cytoskeleton organization"/>
    <property type="evidence" value="ECO:0007669"/>
    <property type="project" value="InterPro"/>
</dbReference>
<feature type="compositionally biased region" description="Polar residues" evidence="2">
    <location>
        <begin position="38"/>
        <end position="55"/>
    </location>
</feature>
<sequence length="800" mass="90045">MSKEEAPLPDRRSRGSSLVCNLEHSFLLSPEERELDNALNTPPLSLKSPQHITQNPSPPSALQHPTETLFNPLTDTQRGGITVPSTAPPLPMNEKLEGIFKADFVPSLLKRSSSSTSTATTATKSPSRAEKNEKINVDKKLIERLLSRIDDLEDKIENLNPSHGVDSTQNHHNERSETISNLSLSSQSFTTQGTQNVSMKYRVLSPPSSITGGLSSDEDESRHRRHSSSNSDMIESLNSKIETNHEHLTRLDHVVTMQEETIRRQQETLQNMLKNPTLLTMAPLRITRFMRRVVTVNRYKKMKALKAKNHAADAIGSVARGWLQRLRFNKIKTSTFKIQACARSWKQQKAFQKKRLGAKSIQKIMRGASVRRPVRLRHLYLQHITNLRDLKDSAERLEKSEVICPITKEIVNDSVVCLVDGKTYEKEAITTWIQMNKTSPLTRDTVTLADLVKPSEMIEELKTTKQSYRENLKSVVELKKARDDLQHDILTATMKLSFVSNEVEELKTQHESESAEIKKLKAENVRLRQDIASIRAKNEFVEADNGELRKQLNRSARRAKSVQHERDAFNLQLATVTVKAENLEKEVEEGKSVHQRFLSEFSQKWATQNKKDTADAATMLKVAIAGRNSRSLLEESCWGEGSSETQVQGDDSDGVVCCSGRSGLEEGTWEGGRSDGNKSEEEVDTGAVNCGGNTGTRGALEDSTWISQHGPLTAHQTSLSELIISKELLKSRSNKVLSFDKLKQMVAANACEENHIDRKTIEYNLSDKTFNKIFGIEKGEWANIPNWKRINEKKKVGLFV</sequence>
<evidence type="ECO:0000259" key="3">
    <source>
        <dbReference type="PROSITE" id="PS51089"/>
    </source>
</evidence>
<dbReference type="OrthoDB" id="10064100at2759"/>
<evidence type="ECO:0000313" key="4">
    <source>
        <dbReference type="EMBL" id="GMH53084.1"/>
    </source>
</evidence>
<feature type="compositionally biased region" description="Polar residues" evidence="2">
    <location>
        <begin position="63"/>
        <end position="85"/>
    </location>
</feature>
<protein>
    <recommendedName>
        <fullName evidence="3">HP domain-containing protein</fullName>
    </recommendedName>
</protein>
<dbReference type="Gene3D" id="1.10.950.10">
    <property type="entry name" value="Villin headpiece domain"/>
    <property type="match status" value="1"/>
</dbReference>